<dbReference type="PANTHER" id="PTHR10434">
    <property type="entry name" value="1-ACYL-SN-GLYCEROL-3-PHOSPHATE ACYLTRANSFERASE"/>
    <property type="match status" value="1"/>
</dbReference>
<accession>A0AAD5PDT6</accession>
<keyword evidence="6" id="KW-1133">Transmembrane helix</keyword>
<name>A0AAD5PDT6_9FUNG</name>
<comment type="caution">
    <text evidence="8">The sequence shown here is derived from an EMBL/GenBank/DDBJ whole genome shotgun (WGS) entry which is preliminary data.</text>
</comment>
<dbReference type="PANTHER" id="PTHR10434:SF11">
    <property type="entry name" value="1-ACYL-SN-GLYCEROL-3-PHOSPHATE ACYLTRANSFERASE"/>
    <property type="match status" value="1"/>
</dbReference>
<keyword evidence="4" id="KW-0594">Phospholipid biosynthesis</keyword>
<protein>
    <recommendedName>
        <fullName evidence="4">1-acyl-sn-glycerol-3-phosphate acyltransferase</fullName>
        <ecNumber evidence="4">2.3.1.51</ecNumber>
    </recommendedName>
</protein>
<comment type="similarity">
    <text evidence="1 4">Belongs to the 1-acyl-sn-glycerol-3-phosphate acyltransferase family.</text>
</comment>
<comment type="domain">
    <text evidence="4">The HXXXXD motif is essential for acyltransferase activity and may constitute the binding site for the phosphate moiety of the glycerol-3-phosphate.</text>
</comment>
<sequence length="294" mass="32988">MMLLSTQTTNTALSIATALLIILNGRRNGGFYYRTMANLVCLATSASCGMFIALFLRLAGRPDLINWTSTRLYYYLVSLLTGVSVKIEGQEHLTSTGSKVIVCNHQSSLDMVFGGRVIPKGTSIVAKKAIKFYPLLGWYLSLSKTIFLDRANRDNAVKAARRAAKDIHRKKTSVWIFPEGTRYHGADINLLPFKKGAFYMAVQARVPIVPVVIENYDKIYDSKERRFESGTVRIKVLPPVPTTDVPEDSDSIDKLCTQVREDMLKTLKELSAPKVIEEEKQQPQKPTFQFSTKL</sequence>
<dbReference type="NCBIfam" id="TIGR00530">
    <property type="entry name" value="AGP_acyltrn"/>
    <property type="match status" value="1"/>
</dbReference>
<keyword evidence="4" id="KW-0444">Lipid biosynthesis</keyword>
<evidence type="ECO:0000313" key="8">
    <source>
        <dbReference type="EMBL" id="KAI9262129.1"/>
    </source>
</evidence>
<keyword evidence="3 4" id="KW-0012">Acyltransferase</keyword>
<dbReference type="EC" id="2.3.1.51" evidence="4"/>
<proteinExistence type="inferred from homology"/>
<evidence type="ECO:0000313" key="9">
    <source>
        <dbReference type="Proteomes" id="UP001209540"/>
    </source>
</evidence>
<feature type="transmembrane region" description="Helical" evidence="6">
    <location>
        <begin position="37"/>
        <end position="60"/>
    </location>
</feature>
<evidence type="ECO:0000256" key="4">
    <source>
        <dbReference type="RuleBase" id="RU361267"/>
    </source>
</evidence>
<gene>
    <name evidence="8" type="ORF">BDA99DRAFT_547118</name>
</gene>
<keyword evidence="4" id="KW-0443">Lipid metabolism</keyword>
<evidence type="ECO:0000256" key="1">
    <source>
        <dbReference type="ARBA" id="ARBA00008655"/>
    </source>
</evidence>
<dbReference type="GO" id="GO:0006654">
    <property type="term" value="P:phosphatidic acid biosynthetic process"/>
    <property type="evidence" value="ECO:0007669"/>
    <property type="project" value="TreeGrafter"/>
</dbReference>
<dbReference type="GO" id="GO:0005783">
    <property type="term" value="C:endoplasmic reticulum"/>
    <property type="evidence" value="ECO:0007669"/>
    <property type="project" value="TreeGrafter"/>
</dbReference>
<keyword evidence="4" id="KW-1208">Phospholipid metabolism</keyword>
<feature type="compositionally biased region" description="Polar residues" evidence="5">
    <location>
        <begin position="283"/>
        <end position="294"/>
    </location>
</feature>
<reference evidence="8" key="1">
    <citation type="journal article" date="2022" name="IScience">
        <title>Evolution of zygomycete secretomes and the origins of terrestrial fungal ecologies.</title>
        <authorList>
            <person name="Chang Y."/>
            <person name="Wang Y."/>
            <person name="Mondo S."/>
            <person name="Ahrendt S."/>
            <person name="Andreopoulos W."/>
            <person name="Barry K."/>
            <person name="Beard J."/>
            <person name="Benny G.L."/>
            <person name="Blankenship S."/>
            <person name="Bonito G."/>
            <person name="Cuomo C."/>
            <person name="Desiro A."/>
            <person name="Gervers K.A."/>
            <person name="Hundley H."/>
            <person name="Kuo A."/>
            <person name="LaButti K."/>
            <person name="Lang B.F."/>
            <person name="Lipzen A."/>
            <person name="O'Donnell K."/>
            <person name="Pangilinan J."/>
            <person name="Reynolds N."/>
            <person name="Sandor L."/>
            <person name="Smith M.E."/>
            <person name="Tsang A."/>
            <person name="Grigoriev I.V."/>
            <person name="Stajich J.E."/>
            <person name="Spatafora J.W."/>
        </authorList>
    </citation>
    <scope>NUCLEOTIDE SEQUENCE</scope>
    <source>
        <strain evidence="8">RSA 2281</strain>
    </source>
</reference>
<dbReference type="SUPFAM" id="SSF69593">
    <property type="entry name" value="Glycerol-3-phosphate (1)-acyltransferase"/>
    <property type="match status" value="1"/>
</dbReference>
<evidence type="ECO:0000256" key="5">
    <source>
        <dbReference type="SAM" id="MobiDB-lite"/>
    </source>
</evidence>
<feature type="domain" description="Phospholipid/glycerol acyltransferase" evidence="7">
    <location>
        <begin position="99"/>
        <end position="216"/>
    </location>
</feature>
<keyword evidence="6" id="KW-0472">Membrane</keyword>
<evidence type="ECO:0000256" key="3">
    <source>
        <dbReference type="ARBA" id="ARBA00023315"/>
    </source>
</evidence>
<dbReference type="Pfam" id="PF01553">
    <property type="entry name" value="Acyltransferase"/>
    <property type="match status" value="1"/>
</dbReference>
<keyword evidence="2 4" id="KW-0808">Transferase</keyword>
<evidence type="ECO:0000259" key="7">
    <source>
        <dbReference type="SMART" id="SM00563"/>
    </source>
</evidence>
<keyword evidence="6" id="KW-0812">Transmembrane</keyword>
<dbReference type="EMBL" id="JAIXMP010000014">
    <property type="protein sequence ID" value="KAI9262129.1"/>
    <property type="molecule type" value="Genomic_DNA"/>
</dbReference>
<dbReference type="Proteomes" id="UP001209540">
    <property type="component" value="Unassembled WGS sequence"/>
</dbReference>
<feature type="region of interest" description="Disordered" evidence="5">
    <location>
        <begin position="275"/>
        <end position="294"/>
    </location>
</feature>
<dbReference type="GO" id="GO:0016020">
    <property type="term" value="C:membrane"/>
    <property type="evidence" value="ECO:0007669"/>
    <property type="project" value="InterPro"/>
</dbReference>
<dbReference type="CDD" id="cd07989">
    <property type="entry name" value="LPLAT_AGPAT-like"/>
    <property type="match status" value="1"/>
</dbReference>
<evidence type="ECO:0000256" key="6">
    <source>
        <dbReference type="SAM" id="Phobius"/>
    </source>
</evidence>
<dbReference type="AlphaFoldDB" id="A0AAD5PDT6"/>
<dbReference type="GO" id="GO:0003841">
    <property type="term" value="F:1-acylglycerol-3-phosphate O-acyltransferase activity"/>
    <property type="evidence" value="ECO:0007669"/>
    <property type="project" value="UniProtKB-UniRule"/>
</dbReference>
<reference evidence="8" key="2">
    <citation type="submission" date="2023-02" db="EMBL/GenBank/DDBJ databases">
        <authorList>
            <consortium name="DOE Joint Genome Institute"/>
            <person name="Mondo S.J."/>
            <person name="Chang Y."/>
            <person name="Wang Y."/>
            <person name="Ahrendt S."/>
            <person name="Andreopoulos W."/>
            <person name="Barry K."/>
            <person name="Beard J."/>
            <person name="Benny G.L."/>
            <person name="Blankenship S."/>
            <person name="Bonito G."/>
            <person name="Cuomo C."/>
            <person name="Desiro A."/>
            <person name="Gervers K.A."/>
            <person name="Hundley H."/>
            <person name="Kuo A."/>
            <person name="LaButti K."/>
            <person name="Lang B.F."/>
            <person name="Lipzen A."/>
            <person name="O'Donnell K."/>
            <person name="Pangilinan J."/>
            <person name="Reynolds N."/>
            <person name="Sandor L."/>
            <person name="Smith M.W."/>
            <person name="Tsang A."/>
            <person name="Grigoriev I.V."/>
            <person name="Stajich J.E."/>
            <person name="Spatafora J.W."/>
        </authorList>
    </citation>
    <scope>NUCLEOTIDE SEQUENCE</scope>
    <source>
        <strain evidence="8">RSA 2281</strain>
    </source>
</reference>
<evidence type="ECO:0000256" key="2">
    <source>
        <dbReference type="ARBA" id="ARBA00022679"/>
    </source>
</evidence>
<keyword evidence="9" id="KW-1185">Reference proteome</keyword>
<feature type="transmembrane region" description="Helical" evidence="6">
    <location>
        <begin position="6"/>
        <end position="25"/>
    </location>
</feature>
<dbReference type="InterPro" id="IPR004552">
    <property type="entry name" value="AGP_acyltrans"/>
</dbReference>
<comment type="catalytic activity">
    <reaction evidence="4">
        <text>a 1-acyl-sn-glycero-3-phosphate + an acyl-CoA = a 1,2-diacyl-sn-glycero-3-phosphate + CoA</text>
        <dbReference type="Rhea" id="RHEA:19709"/>
        <dbReference type="ChEBI" id="CHEBI:57287"/>
        <dbReference type="ChEBI" id="CHEBI:57970"/>
        <dbReference type="ChEBI" id="CHEBI:58342"/>
        <dbReference type="ChEBI" id="CHEBI:58608"/>
        <dbReference type="EC" id="2.3.1.51"/>
    </reaction>
</comment>
<organism evidence="8 9">
    <name type="scientific">Phascolomyces articulosus</name>
    <dbReference type="NCBI Taxonomy" id="60185"/>
    <lineage>
        <taxon>Eukaryota</taxon>
        <taxon>Fungi</taxon>
        <taxon>Fungi incertae sedis</taxon>
        <taxon>Mucoromycota</taxon>
        <taxon>Mucoromycotina</taxon>
        <taxon>Mucoromycetes</taxon>
        <taxon>Mucorales</taxon>
        <taxon>Lichtheimiaceae</taxon>
        <taxon>Phascolomyces</taxon>
    </lineage>
</organism>
<dbReference type="SMART" id="SM00563">
    <property type="entry name" value="PlsC"/>
    <property type="match status" value="1"/>
</dbReference>
<dbReference type="InterPro" id="IPR002123">
    <property type="entry name" value="Plipid/glycerol_acylTrfase"/>
</dbReference>